<dbReference type="GO" id="GO:0070402">
    <property type="term" value="F:NADPH binding"/>
    <property type="evidence" value="ECO:0007669"/>
    <property type="project" value="TreeGrafter"/>
</dbReference>
<accession>A0A3M2LDQ6</accession>
<evidence type="ECO:0000313" key="5">
    <source>
        <dbReference type="Proteomes" id="UP000279275"/>
    </source>
</evidence>
<dbReference type="OrthoDB" id="9792162at2"/>
<dbReference type="InterPro" id="IPR011032">
    <property type="entry name" value="GroES-like_sf"/>
</dbReference>
<gene>
    <name evidence="4" type="ORF">EBN03_00045</name>
</gene>
<dbReference type="Proteomes" id="UP000279275">
    <property type="component" value="Unassembled WGS sequence"/>
</dbReference>
<dbReference type="SMART" id="SM00829">
    <property type="entry name" value="PKS_ER"/>
    <property type="match status" value="1"/>
</dbReference>
<keyword evidence="2" id="KW-0560">Oxidoreductase</keyword>
<dbReference type="InterPro" id="IPR036291">
    <property type="entry name" value="NAD(P)-bd_dom_sf"/>
</dbReference>
<dbReference type="InterPro" id="IPR013149">
    <property type="entry name" value="ADH-like_C"/>
</dbReference>
<proteinExistence type="predicted"/>
<organism evidence="4 5">
    <name type="scientific">Nocardia stercoris</name>
    <dbReference type="NCBI Taxonomy" id="2483361"/>
    <lineage>
        <taxon>Bacteria</taxon>
        <taxon>Bacillati</taxon>
        <taxon>Actinomycetota</taxon>
        <taxon>Actinomycetes</taxon>
        <taxon>Mycobacteriales</taxon>
        <taxon>Nocardiaceae</taxon>
        <taxon>Nocardia</taxon>
    </lineage>
</organism>
<dbReference type="Gene3D" id="3.90.180.10">
    <property type="entry name" value="Medium-chain alcohol dehydrogenases, catalytic domain"/>
    <property type="match status" value="1"/>
</dbReference>
<dbReference type="PANTHER" id="PTHR48106">
    <property type="entry name" value="QUINONE OXIDOREDUCTASE PIG3-RELATED"/>
    <property type="match status" value="1"/>
</dbReference>
<dbReference type="InterPro" id="IPR013154">
    <property type="entry name" value="ADH-like_N"/>
</dbReference>
<reference evidence="4 5" key="1">
    <citation type="submission" date="2018-10" db="EMBL/GenBank/DDBJ databases">
        <title>Isolation from cow dung.</title>
        <authorList>
            <person name="Ling L."/>
        </authorList>
    </citation>
    <scope>NUCLEOTIDE SEQUENCE [LARGE SCALE GENOMIC DNA]</scope>
    <source>
        <strain evidence="4 5">NEAU-LL90</strain>
    </source>
</reference>
<name>A0A3M2LDQ6_9NOCA</name>
<dbReference type="SUPFAM" id="SSF51735">
    <property type="entry name" value="NAD(P)-binding Rossmann-fold domains"/>
    <property type="match status" value="1"/>
</dbReference>
<keyword evidence="1" id="KW-0521">NADP</keyword>
<evidence type="ECO:0000256" key="1">
    <source>
        <dbReference type="ARBA" id="ARBA00022857"/>
    </source>
</evidence>
<dbReference type="GO" id="GO:0016651">
    <property type="term" value="F:oxidoreductase activity, acting on NAD(P)H"/>
    <property type="evidence" value="ECO:0007669"/>
    <property type="project" value="TreeGrafter"/>
</dbReference>
<dbReference type="Pfam" id="PF08240">
    <property type="entry name" value="ADH_N"/>
    <property type="match status" value="1"/>
</dbReference>
<dbReference type="Pfam" id="PF00107">
    <property type="entry name" value="ADH_zinc_N"/>
    <property type="match status" value="1"/>
</dbReference>
<dbReference type="AlphaFoldDB" id="A0A3M2LDQ6"/>
<keyword evidence="5" id="KW-1185">Reference proteome</keyword>
<dbReference type="PANTHER" id="PTHR48106:SF18">
    <property type="entry name" value="QUINONE OXIDOREDUCTASE PIG3"/>
    <property type="match status" value="1"/>
</dbReference>
<dbReference type="EMBL" id="RFFH01000001">
    <property type="protein sequence ID" value="RMI35677.1"/>
    <property type="molecule type" value="Genomic_DNA"/>
</dbReference>
<feature type="domain" description="Enoyl reductase (ER)" evidence="3">
    <location>
        <begin position="10"/>
        <end position="322"/>
    </location>
</feature>
<evidence type="ECO:0000256" key="2">
    <source>
        <dbReference type="ARBA" id="ARBA00023002"/>
    </source>
</evidence>
<evidence type="ECO:0000259" key="3">
    <source>
        <dbReference type="SMART" id="SM00829"/>
    </source>
</evidence>
<dbReference type="SUPFAM" id="SSF50129">
    <property type="entry name" value="GroES-like"/>
    <property type="match status" value="1"/>
</dbReference>
<dbReference type="InterPro" id="IPR020843">
    <property type="entry name" value="ER"/>
</dbReference>
<evidence type="ECO:0000313" key="4">
    <source>
        <dbReference type="EMBL" id="RMI35677.1"/>
    </source>
</evidence>
<comment type="caution">
    <text evidence="4">The sequence shown here is derived from an EMBL/GenBank/DDBJ whole genome shotgun (WGS) entry which is preliminary data.</text>
</comment>
<protein>
    <submittedName>
        <fullName evidence="4">NADPH:quinone reductase</fullName>
    </submittedName>
</protein>
<dbReference type="Gene3D" id="3.40.50.720">
    <property type="entry name" value="NAD(P)-binding Rossmann-like Domain"/>
    <property type="match status" value="1"/>
</dbReference>
<sequence length="337" mass="35859">MRAVQLTAPGPVTNLRPTTLPVPPDRDGWVRIRVEAFGLNRSELKLRLGVSVGVTFPRVPGIEAAGVVDAAPAGSGLAVGQRVVAMMGDMGRTYDGGYAEYTSVPLSQVIPVDTDLPWEVLGALPEMVQTAYGSLTVGLDLRPGQTVLIRGGTSSVGLAAAALARWRGATVLATTRRPERLQTLREHGVDHPVLDTGAVAAAVRELYPDGVDTALDLVGTPTLPDTLRAVRVHGTACFGGSLSNQYTVRDFSPNEYLPRGVRLAGYFGDATDLPPHVFQEILDAVAAGELTFPVDRVYDGLEQVPRAHDDMENDRATGKLVVRVRHSPDTAASITEN</sequence>